<evidence type="ECO:0008006" key="4">
    <source>
        <dbReference type="Google" id="ProtNLM"/>
    </source>
</evidence>
<feature type="region of interest" description="Disordered" evidence="1">
    <location>
        <begin position="117"/>
        <end position="232"/>
    </location>
</feature>
<dbReference type="EMBL" id="BSRX01000013">
    <property type="protein sequence ID" value="GLW54606.1"/>
    <property type="molecule type" value="Genomic_DNA"/>
</dbReference>
<reference evidence="2" key="1">
    <citation type="submission" date="2023-02" db="EMBL/GenBank/DDBJ databases">
        <title>Kitasatospora phosalacinea NBRC 14362.</title>
        <authorList>
            <person name="Ichikawa N."/>
            <person name="Sato H."/>
            <person name="Tonouchi N."/>
        </authorList>
    </citation>
    <scope>NUCLEOTIDE SEQUENCE</scope>
    <source>
        <strain evidence="2">NBRC 14362</strain>
    </source>
</reference>
<proteinExistence type="predicted"/>
<gene>
    <name evidence="2" type="ORF">Kpho01_26170</name>
</gene>
<dbReference type="Proteomes" id="UP001165143">
    <property type="component" value="Unassembled WGS sequence"/>
</dbReference>
<feature type="compositionally biased region" description="Gly residues" evidence="1">
    <location>
        <begin position="178"/>
        <end position="187"/>
    </location>
</feature>
<dbReference type="AlphaFoldDB" id="A0A9W6PGC3"/>
<sequence>MAGNQFGFQPGELLKIQRDFEQVNQRMEEMSGKLGHIKATVAKAAATDVFSGWIMGVLGAGKILAEVTRDVHEINARAEALARTKEKLTKELGEDAAKIKKLIADYEAVERKIAEDLKRKHDEQAKPASPKSPGTGIDGVGGGRGGGGGTGGGGGGGGGHAGQPSSPHTGGTDTSGNDGTGVISGPGGKHDGPKLKDRSTGDWKTKIVNGNSWDAWSDHRHPRNGEGRGVLARPKLDGVSDERRAMVERAMERVERKLGYSQGAVTNGYRVDCSGFVSAAWGLSGPGTTTGPLISEASGIAHHIARKDLQPGDALVVDNRSEQHVVLFGGWADAAHTKAIILEDSGSQGCISHEVPMSKLAEYTPIRKNGM</sequence>
<name>A0A9W6PGC3_9ACTN</name>
<dbReference type="Gene3D" id="3.90.1720.10">
    <property type="entry name" value="endopeptidase domain like (from Nostoc punctiforme)"/>
    <property type="match status" value="1"/>
</dbReference>
<feature type="compositionally biased region" description="Basic and acidic residues" evidence="1">
    <location>
        <begin position="216"/>
        <end position="226"/>
    </location>
</feature>
<organism evidence="2 3">
    <name type="scientific">Kitasatospora phosalacinea</name>
    <dbReference type="NCBI Taxonomy" id="2065"/>
    <lineage>
        <taxon>Bacteria</taxon>
        <taxon>Bacillati</taxon>
        <taxon>Actinomycetota</taxon>
        <taxon>Actinomycetes</taxon>
        <taxon>Kitasatosporales</taxon>
        <taxon>Streptomycetaceae</taxon>
        <taxon>Kitasatospora</taxon>
    </lineage>
</organism>
<comment type="caution">
    <text evidence="2">The sequence shown here is derived from an EMBL/GenBank/DDBJ whole genome shotgun (WGS) entry which is preliminary data.</text>
</comment>
<dbReference type="RefSeq" id="WP_051777056.1">
    <property type="nucleotide sequence ID" value="NZ_BSRX01000013.1"/>
</dbReference>
<feature type="compositionally biased region" description="Gly residues" evidence="1">
    <location>
        <begin position="136"/>
        <end position="161"/>
    </location>
</feature>
<evidence type="ECO:0000313" key="3">
    <source>
        <dbReference type="Proteomes" id="UP001165143"/>
    </source>
</evidence>
<dbReference type="InterPro" id="IPR038765">
    <property type="entry name" value="Papain-like_cys_pep_sf"/>
</dbReference>
<feature type="compositionally biased region" description="Basic and acidic residues" evidence="1">
    <location>
        <begin position="188"/>
        <end position="205"/>
    </location>
</feature>
<evidence type="ECO:0000313" key="2">
    <source>
        <dbReference type="EMBL" id="GLW54606.1"/>
    </source>
</evidence>
<accession>A0A9W6PGC3</accession>
<dbReference type="SUPFAM" id="SSF54001">
    <property type="entry name" value="Cysteine proteinases"/>
    <property type="match status" value="1"/>
</dbReference>
<dbReference type="OrthoDB" id="9815928at2"/>
<protein>
    <recommendedName>
        <fullName evidence="4">NlpC/P60 domain-containing protein</fullName>
    </recommendedName>
</protein>
<evidence type="ECO:0000256" key="1">
    <source>
        <dbReference type="SAM" id="MobiDB-lite"/>
    </source>
</evidence>